<reference evidence="2 3" key="1">
    <citation type="submission" date="2006-10" db="EMBL/GenBank/DDBJ databases">
        <authorList>
            <person name="Fleischmann R.D."/>
            <person name="Dodson R.J."/>
            <person name="Haft D.H."/>
            <person name="Merkel J.S."/>
            <person name="Nelson W.C."/>
            <person name="Fraser C.M."/>
        </authorList>
    </citation>
    <scope>NUCLEOTIDE SEQUENCE [LARGE SCALE GENOMIC DNA]</scope>
    <source>
        <strain evidence="2 3">104</strain>
    </source>
</reference>
<keyword evidence="1" id="KW-1133">Transmembrane helix</keyword>
<feature type="transmembrane region" description="Helical" evidence="1">
    <location>
        <begin position="21"/>
        <end position="45"/>
    </location>
</feature>
<evidence type="ECO:0000256" key="1">
    <source>
        <dbReference type="SAM" id="Phobius"/>
    </source>
</evidence>
<keyword evidence="1" id="KW-0472">Membrane</keyword>
<protein>
    <submittedName>
        <fullName evidence="2">Uncharacterized protein</fullName>
    </submittedName>
</protein>
<accession>A0A0H2ZW34</accession>
<dbReference type="KEGG" id="mav:MAV_3985"/>
<dbReference type="GeneID" id="75271468"/>
<dbReference type="RefSeq" id="WP_011725795.1">
    <property type="nucleotide sequence ID" value="NC_008595.1"/>
</dbReference>
<gene>
    <name evidence="2" type="ordered locus">MAV_3985</name>
</gene>
<sequence length="90" mass="9790">MARIDNAMDPVRRVLRHQISVGALIELAVWLAIPYLCIGFAWTVFHADQSHRIQARIEAVWPAGADVAAFGVATALWPASLQIADACPTP</sequence>
<organism evidence="2 3">
    <name type="scientific">Mycobacterium avium (strain 104)</name>
    <dbReference type="NCBI Taxonomy" id="243243"/>
    <lineage>
        <taxon>Bacteria</taxon>
        <taxon>Bacillati</taxon>
        <taxon>Actinomycetota</taxon>
        <taxon>Actinomycetes</taxon>
        <taxon>Mycobacteriales</taxon>
        <taxon>Mycobacteriaceae</taxon>
        <taxon>Mycobacterium</taxon>
        <taxon>Mycobacterium avium complex (MAC)</taxon>
    </lineage>
</organism>
<dbReference type="AlphaFoldDB" id="A0A0H2ZW34"/>
<keyword evidence="1" id="KW-0812">Transmembrane</keyword>
<name>A0A0H2ZW34_MYCA1</name>
<dbReference type="EMBL" id="CP000479">
    <property type="protein sequence ID" value="ABK66035.1"/>
    <property type="molecule type" value="Genomic_DNA"/>
</dbReference>
<evidence type="ECO:0000313" key="2">
    <source>
        <dbReference type="EMBL" id="ABK66035.1"/>
    </source>
</evidence>
<proteinExistence type="predicted"/>
<evidence type="ECO:0000313" key="3">
    <source>
        <dbReference type="Proteomes" id="UP000001574"/>
    </source>
</evidence>
<dbReference type="Proteomes" id="UP000001574">
    <property type="component" value="Chromosome"/>
</dbReference>
<dbReference type="HOGENOM" id="CLU_2538916_0_0_11"/>